<dbReference type="SUPFAM" id="SSF52172">
    <property type="entry name" value="CheY-like"/>
    <property type="match status" value="1"/>
</dbReference>
<reference evidence="3 4" key="1">
    <citation type="submission" date="2020-08" db="EMBL/GenBank/DDBJ databases">
        <title>Genome sequencing of Purple Non-Sulfur Bacteria from various extreme environments.</title>
        <authorList>
            <person name="Mayer M."/>
        </authorList>
    </citation>
    <scope>NUCLEOTIDE SEQUENCE [LARGE SCALE GENOMIC DNA]</scope>
    <source>
        <strain evidence="3 4">JA131</strain>
    </source>
</reference>
<keyword evidence="4" id="KW-1185">Reference proteome</keyword>
<dbReference type="PANTHER" id="PTHR43228">
    <property type="entry name" value="TWO-COMPONENT RESPONSE REGULATOR"/>
    <property type="match status" value="1"/>
</dbReference>
<evidence type="ECO:0000259" key="2">
    <source>
        <dbReference type="PROSITE" id="PS50110"/>
    </source>
</evidence>
<organism evidence="3 4">
    <name type="scientific">Roseospira visakhapatnamensis</name>
    <dbReference type="NCBI Taxonomy" id="390880"/>
    <lineage>
        <taxon>Bacteria</taxon>
        <taxon>Pseudomonadati</taxon>
        <taxon>Pseudomonadota</taxon>
        <taxon>Alphaproteobacteria</taxon>
        <taxon>Rhodospirillales</taxon>
        <taxon>Rhodospirillaceae</taxon>
        <taxon>Roseospira</taxon>
    </lineage>
</organism>
<gene>
    <name evidence="3" type="ORF">GGD89_002407</name>
</gene>
<dbReference type="GO" id="GO:0000160">
    <property type="term" value="P:phosphorelay signal transduction system"/>
    <property type="evidence" value="ECO:0007669"/>
    <property type="project" value="InterPro"/>
</dbReference>
<evidence type="ECO:0000256" key="1">
    <source>
        <dbReference type="PROSITE-ProRule" id="PRU00169"/>
    </source>
</evidence>
<evidence type="ECO:0000313" key="4">
    <source>
        <dbReference type="Proteomes" id="UP000554286"/>
    </source>
</evidence>
<dbReference type="PANTHER" id="PTHR43228:SF1">
    <property type="entry name" value="TWO-COMPONENT RESPONSE REGULATOR ARR22"/>
    <property type="match status" value="1"/>
</dbReference>
<comment type="caution">
    <text evidence="3">The sequence shown here is derived from an EMBL/GenBank/DDBJ whole genome shotgun (WGS) entry which is preliminary data.</text>
</comment>
<feature type="modified residue" description="4-aspartylphosphate" evidence="1">
    <location>
        <position position="57"/>
    </location>
</feature>
<sequence length="128" mass="13711">MSLAGRRAMVVDDSVIAASKLRVALESLGHTVVGSAASGADAPALYRDLRPDFVTMDIVMPDMDGVQATREILSEFPDAVVIMVTSLGQERMVMDALKAGALGYIVKPIKAEAISSTLDRLTSRFENR</sequence>
<accession>A0A7W6RDY1</accession>
<dbReference type="SMART" id="SM00448">
    <property type="entry name" value="REC"/>
    <property type="match status" value="1"/>
</dbReference>
<dbReference type="PROSITE" id="PS50110">
    <property type="entry name" value="RESPONSE_REGULATORY"/>
    <property type="match status" value="1"/>
</dbReference>
<feature type="domain" description="Response regulatory" evidence="2">
    <location>
        <begin position="7"/>
        <end position="122"/>
    </location>
</feature>
<name>A0A7W6RDY1_9PROT</name>
<dbReference type="Gene3D" id="3.40.50.2300">
    <property type="match status" value="1"/>
</dbReference>
<dbReference type="EMBL" id="JACIGK010000017">
    <property type="protein sequence ID" value="MBB4266771.1"/>
    <property type="molecule type" value="Genomic_DNA"/>
</dbReference>
<proteinExistence type="predicted"/>
<dbReference type="InterPro" id="IPR052048">
    <property type="entry name" value="ST_Response_Regulator"/>
</dbReference>
<protein>
    <submittedName>
        <fullName evidence="3">Two-component system chemotaxis response regulator CheY</fullName>
    </submittedName>
</protein>
<keyword evidence="1" id="KW-0597">Phosphoprotein</keyword>
<dbReference type="InterPro" id="IPR001789">
    <property type="entry name" value="Sig_transdc_resp-reg_receiver"/>
</dbReference>
<dbReference type="AlphaFoldDB" id="A0A7W6RDY1"/>
<dbReference type="Pfam" id="PF00072">
    <property type="entry name" value="Response_reg"/>
    <property type="match status" value="1"/>
</dbReference>
<dbReference type="InterPro" id="IPR011006">
    <property type="entry name" value="CheY-like_superfamily"/>
</dbReference>
<dbReference type="RefSeq" id="WP_221238440.1">
    <property type="nucleotide sequence ID" value="NZ_JACIGK010000017.1"/>
</dbReference>
<dbReference type="Proteomes" id="UP000554286">
    <property type="component" value="Unassembled WGS sequence"/>
</dbReference>
<evidence type="ECO:0000313" key="3">
    <source>
        <dbReference type="EMBL" id="MBB4266771.1"/>
    </source>
</evidence>